<protein>
    <submittedName>
        <fullName evidence="1">Uncharacterized protein</fullName>
    </submittedName>
</protein>
<keyword evidence="2" id="KW-1185">Reference proteome</keyword>
<organism evidence="1 2">
    <name type="scientific">Candidatus Endonucleibacter bathymodioli</name>
    <dbReference type="NCBI Taxonomy" id="539814"/>
    <lineage>
        <taxon>Bacteria</taxon>
        <taxon>Pseudomonadati</taxon>
        <taxon>Pseudomonadota</taxon>
        <taxon>Gammaproteobacteria</taxon>
        <taxon>Oceanospirillales</taxon>
        <taxon>Endozoicomonadaceae</taxon>
        <taxon>Candidatus Endonucleibacter</taxon>
    </lineage>
</organism>
<accession>A0AA90P2L7</accession>
<dbReference type="AlphaFoldDB" id="A0AA90P2L7"/>
<evidence type="ECO:0000313" key="1">
    <source>
        <dbReference type="EMBL" id="MDP0589961.1"/>
    </source>
</evidence>
<dbReference type="EMBL" id="JASXSV010000025">
    <property type="protein sequence ID" value="MDP0589961.1"/>
    <property type="molecule type" value="Genomic_DNA"/>
</dbReference>
<name>A0AA90P2L7_9GAMM</name>
<dbReference type="Proteomes" id="UP001178148">
    <property type="component" value="Unassembled WGS sequence"/>
</dbReference>
<proteinExistence type="predicted"/>
<comment type="caution">
    <text evidence="1">The sequence shown here is derived from an EMBL/GenBank/DDBJ whole genome shotgun (WGS) entry which is preliminary data.</text>
</comment>
<reference evidence="1 2" key="1">
    <citation type="journal article" date="2023" name="bioRxiv">
        <title>An intranuclear bacterial parasite of deep-sea mussels expresses apoptosis inhibitors acquired from its host.</title>
        <authorList>
            <person name="Gonzalez Porras M.A."/>
            <person name="Assie A."/>
            <person name="Tietjen M."/>
            <person name="Violette M."/>
            <person name="Kleiner M."/>
            <person name="Gruber-Vodicka H."/>
            <person name="Dubilier N."/>
            <person name="Leisch N."/>
        </authorList>
    </citation>
    <scope>NUCLEOTIDE SEQUENCE [LARGE SCALE GENOMIC DNA]</scope>
    <source>
        <strain evidence="1">IAP13</strain>
    </source>
</reference>
<gene>
    <name evidence="1" type="ORF">QS748_12575</name>
</gene>
<evidence type="ECO:0000313" key="2">
    <source>
        <dbReference type="Proteomes" id="UP001178148"/>
    </source>
</evidence>
<sequence>MSRQEKAQFVLGYTPEQITGLLILEPFPEAISHQTIYRLDRQNMWYYFLQRKGKSYLKHKVIDTGDLLLPNHAYIVKRPNHVDQNEDISS</sequence>